<dbReference type="AlphaFoldDB" id="A0A1C6T0W2"/>
<dbReference type="CDD" id="cd00093">
    <property type="entry name" value="HTH_XRE"/>
    <property type="match status" value="1"/>
</dbReference>
<gene>
    <name evidence="2" type="ORF">GA0074692_4021</name>
</gene>
<dbReference type="InterPro" id="IPR010982">
    <property type="entry name" value="Lambda_DNA-bd_dom_sf"/>
</dbReference>
<name>A0A1C6T0W2_9ACTN</name>
<dbReference type="InterPro" id="IPR011990">
    <property type="entry name" value="TPR-like_helical_dom_sf"/>
</dbReference>
<sequence length="429" mass="46930">MKPARGVTGWVVRVYLPEWRPAGVAAGAAVAQSATWEHPMPHVDPRFGAHLRAIRTDRGLSLRALGQLTHRGKSHLHELETGAKAPTFDTARHLDRVLNAGGTLIAFVTAPVDHQAEADDLLARVRASDVSAETLARLEAAVDDLASAYPTTPPAELLPRVRRHLAYVSLLLDGRVTLAQRRRLVVAGAWLTVLRATVHVDLNQRGPAGAHLAAAHDLAGHAEHPEIQGWCLETRAWDVLTHGDYRQAVDLSRQAQRVAPRGSSAHIQATAQEARGWARMGDVRRTRRTLDRLERLTANLPVPERAEHHYRYDPTKARAYAVTTLAWAGDPAAEQVARSVLTELDPRGDGGERPRRSASARLDLALALLAAGQPDEASTLAVEAITSGRVVPSNWWRAREVLRHVERTGLAEGAVLREAYEAYRPVTQP</sequence>
<organism evidence="2 3">
    <name type="scientific">Micromonospora pallida</name>
    <dbReference type="NCBI Taxonomy" id="145854"/>
    <lineage>
        <taxon>Bacteria</taxon>
        <taxon>Bacillati</taxon>
        <taxon>Actinomycetota</taxon>
        <taxon>Actinomycetes</taxon>
        <taxon>Micromonosporales</taxon>
        <taxon>Micromonosporaceae</taxon>
        <taxon>Micromonospora</taxon>
    </lineage>
</organism>
<dbReference type="SUPFAM" id="SSF47413">
    <property type="entry name" value="lambda repressor-like DNA-binding domains"/>
    <property type="match status" value="1"/>
</dbReference>
<dbReference type="PROSITE" id="PS50943">
    <property type="entry name" value="HTH_CROC1"/>
    <property type="match status" value="1"/>
</dbReference>
<dbReference type="Gene3D" id="1.10.260.40">
    <property type="entry name" value="lambda repressor-like DNA-binding domains"/>
    <property type="match status" value="1"/>
</dbReference>
<dbReference type="GO" id="GO:0003677">
    <property type="term" value="F:DNA binding"/>
    <property type="evidence" value="ECO:0007669"/>
    <property type="project" value="InterPro"/>
</dbReference>
<accession>A0A1C6T0W2</accession>
<evidence type="ECO:0000259" key="1">
    <source>
        <dbReference type="PROSITE" id="PS50943"/>
    </source>
</evidence>
<dbReference type="InterPro" id="IPR001387">
    <property type="entry name" value="Cro/C1-type_HTH"/>
</dbReference>
<reference evidence="3" key="1">
    <citation type="submission" date="2016-06" db="EMBL/GenBank/DDBJ databases">
        <authorList>
            <person name="Varghese N."/>
            <person name="Submissions Spin"/>
        </authorList>
    </citation>
    <scope>NUCLEOTIDE SEQUENCE [LARGE SCALE GENOMIC DNA]</scope>
    <source>
        <strain evidence="3">DSM 43817</strain>
    </source>
</reference>
<dbReference type="SMART" id="SM00530">
    <property type="entry name" value="HTH_XRE"/>
    <property type="match status" value="1"/>
</dbReference>
<dbReference type="Pfam" id="PF13560">
    <property type="entry name" value="HTH_31"/>
    <property type="match status" value="1"/>
</dbReference>
<dbReference type="STRING" id="145854.GA0074692_4021"/>
<evidence type="ECO:0000313" key="2">
    <source>
        <dbReference type="EMBL" id="SCL35163.1"/>
    </source>
</evidence>
<dbReference type="Proteomes" id="UP000198959">
    <property type="component" value="Unassembled WGS sequence"/>
</dbReference>
<feature type="domain" description="HTH cro/C1-type" evidence="1">
    <location>
        <begin position="51"/>
        <end position="104"/>
    </location>
</feature>
<proteinExistence type="predicted"/>
<dbReference type="SUPFAM" id="SSF48452">
    <property type="entry name" value="TPR-like"/>
    <property type="match status" value="1"/>
</dbReference>
<keyword evidence="3" id="KW-1185">Reference proteome</keyword>
<protein>
    <submittedName>
        <fullName evidence="2">Helix-turn-helix domain-containing protein</fullName>
    </submittedName>
</protein>
<evidence type="ECO:0000313" key="3">
    <source>
        <dbReference type="Proteomes" id="UP000198959"/>
    </source>
</evidence>
<dbReference type="EMBL" id="FMHW01000002">
    <property type="protein sequence ID" value="SCL35163.1"/>
    <property type="molecule type" value="Genomic_DNA"/>
</dbReference>